<protein>
    <recommendedName>
        <fullName evidence="5">Membrane-associated oxidoreductase</fullName>
    </recommendedName>
</protein>
<proteinExistence type="predicted"/>
<keyword evidence="2" id="KW-1133">Transmembrane helix</keyword>
<sequence length="517" mass="55639">MPRALRSFRCRTPRWGAKLGTISTIESLARTFGLSASAGHGRDLTIRQRDIDEPLQLDSLSAERLALLHVNADGIIAVRSCVIEELVIDHCTADALLITNSRIGRLIIRNTPVNCEVTVNESTVETLDVHSCGSMRFEGVRIADTVQISGMRGHLHLKRLRAAALTVRSQVAGGRQRRPEVHLENLHVTEAVTLDDLWLASLTLDDIDASVLVLRRVRVDTPFRGTGVRCREGLRINGLVVPGEANTLEDSDVRGAVDVRGLRHSATLPTQRPAPDTTGTPPSARTAELAFRSSTICRLTAAAEDGSPVVVELENTTVTDALAVPSGPARYRLAGSSTINEVDLGDAVFRNGTQVIGFLDRVFTRVSPGALEAVRATLSRRRRTTEEDQIYYLTRQREARERPLVQRLVANGLLGGVLGWGVRARNPARALAAAMLSTAAVLHVTGAVRSPGAEGLGDFSAASKALVLACALWLNVGTGAPSELKTHGWTALAVCFAVGGMVFVTLTVGIMIRKLVR</sequence>
<keyword evidence="2" id="KW-0472">Membrane</keyword>
<feature type="region of interest" description="Disordered" evidence="1">
    <location>
        <begin position="263"/>
        <end position="284"/>
    </location>
</feature>
<evidence type="ECO:0000313" key="3">
    <source>
        <dbReference type="EMBL" id="GAA3377854.1"/>
    </source>
</evidence>
<accession>A0ABP6SJ37</accession>
<dbReference type="EMBL" id="BAAAYL010000001">
    <property type="protein sequence ID" value="GAA3377854.1"/>
    <property type="molecule type" value="Genomic_DNA"/>
</dbReference>
<dbReference type="Proteomes" id="UP001499990">
    <property type="component" value="Unassembled WGS sequence"/>
</dbReference>
<organism evidence="3 4">
    <name type="scientific">Streptomyces sannanensis</name>
    <dbReference type="NCBI Taxonomy" id="285536"/>
    <lineage>
        <taxon>Bacteria</taxon>
        <taxon>Bacillati</taxon>
        <taxon>Actinomycetota</taxon>
        <taxon>Actinomycetes</taxon>
        <taxon>Kitasatosporales</taxon>
        <taxon>Streptomycetaceae</taxon>
        <taxon>Streptomyces</taxon>
    </lineage>
</organism>
<evidence type="ECO:0000313" key="4">
    <source>
        <dbReference type="Proteomes" id="UP001499990"/>
    </source>
</evidence>
<keyword evidence="4" id="KW-1185">Reference proteome</keyword>
<name>A0ABP6SJ37_9ACTN</name>
<evidence type="ECO:0000256" key="1">
    <source>
        <dbReference type="SAM" id="MobiDB-lite"/>
    </source>
</evidence>
<keyword evidence="2" id="KW-0812">Transmembrane</keyword>
<feature type="transmembrane region" description="Helical" evidence="2">
    <location>
        <begin position="488"/>
        <end position="512"/>
    </location>
</feature>
<gene>
    <name evidence="3" type="ORF">GCM10020367_55190</name>
</gene>
<reference evidence="4" key="1">
    <citation type="journal article" date="2019" name="Int. J. Syst. Evol. Microbiol.">
        <title>The Global Catalogue of Microorganisms (GCM) 10K type strain sequencing project: providing services to taxonomists for standard genome sequencing and annotation.</title>
        <authorList>
            <consortium name="The Broad Institute Genomics Platform"/>
            <consortium name="The Broad Institute Genome Sequencing Center for Infectious Disease"/>
            <person name="Wu L."/>
            <person name="Ma J."/>
        </authorList>
    </citation>
    <scope>NUCLEOTIDE SEQUENCE [LARGE SCALE GENOMIC DNA]</scope>
    <source>
        <strain evidence="4">JCM 9651</strain>
    </source>
</reference>
<evidence type="ECO:0008006" key="5">
    <source>
        <dbReference type="Google" id="ProtNLM"/>
    </source>
</evidence>
<comment type="caution">
    <text evidence="3">The sequence shown here is derived from an EMBL/GenBank/DDBJ whole genome shotgun (WGS) entry which is preliminary data.</text>
</comment>
<evidence type="ECO:0000256" key="2">
    <source>
        <dbReference type="SAM" id="Phobius"/>
    </source>
</evidence>